<dbReference type="PANTHER" id="PTHR45772">
    <property type="entry name" value="CONSERVED COMPONENT OF ABC TRANSPORTER FOR NATURAL AMINO ACIDS-RELATED"/>
    <property type="match status" value="1"/>
</dbReference>
<accession>A0A2P1PA86</accession>
<keyword evidence="2" id="KW-0547">Nucleotide-binding</keyword>
<organism evidence="6 7">
    <name type="scientific">Candidatus Phycorickettsia trachydisci</name>
    <dbReference type="NCBI Taxonomy" id="2115978"/>
    <lineage>
        <taxon>Bacteria</taxon>
        <taxon>Pseudomonadati</taxon>
        <taxon>Pseudomonadota</taxon>
        <taxon>Alphaproteobacteria</taxon>
        <taxon>Rickettsiales</taxon>
        <taxon>Rickettsiaceae</taxon>
        <taxon>Candidatus Phycorickettsia</taxon>
    </lineage>
</organism>
<dbReference type="AlphaFoldDB" id="A0A2P1PA86"/>
<dbReference type="PROSITE" id="PS00211">
    <property type="entry name" value="ABC_TRANSPORTER_1"/>
    <property type="match status" value="1"/>
</dbReference>
<keyword evidence="1" id="KW-0813">Transport</keyword>
<evidence type="ECO:0000256" key="3">
    <source>
        <dbReference type="ARBA" id="ARBA00022840"/>
    </source>
</evidence>
<comment type="function">
    <text evidence="4">Part of an ABC transporter complex. Transmembrane domains (TMD) form a pore in the inner membrane and the ATP-binding domain (NBD) is responsible for energy generation.</text>
</comment>
<dbReference type="SUPFAM" id="SSF52540">
    <property type="entry name" value="P-loop containing nucleoside triphosphate hydrolases"/>
    <property type="match status" value="1"/>
</dbReference>
<dbReference type="GO" id="GO:0043190">
    <property type="term" value="C:ATP-binding cassette (ABC) transporter complex"/>
    <property type="evidence" value="ECO:0007669"/>
    <property type="project" value="InterPro"/>
</dbReference>
<dbReference type="GO" id="GO:0055085">
    <property type="term" value="P:transmembrane transport"/>
    <property type="evidence" value="ECO:0007669"/>
    <property type="project" value="InterPro"/>
</dbReference>
<dbReference type="PANTHER" id="PTHR45772:SF10">
    <property type="entry name" value="LIPOPOLYSACCHARIDE EXPORT SYSTEM ATP-BINDING PROTEIN LPTB"/>
    <property type="match status" value="1"/>
</dbReference>
<name>A0A2P1PA86_9RICK</name>
<keyword evidence="7" id="KW-1185">Reference proteome</keyword>
<dbReference type="InterPro" id="IPR030921">
    <property type="entry name" value="LPS_export_LptB"/>
</dbReference>
<dbReference type="Proteomes" id="UP000241762">
    <property type="component" value="Chromosome"/>
</dbReference>
<proteinExistence type="predicted"/>
<dbReference type="Pfam" id="PF00005">
    <property type="entry name" value="ABC_tran"/>
    <property type="match status" value="1"/>
</dbReference>
<dbReference type="InterPro" id="IPR027417">
    <property type="entry name" value="P-loop_NTPase"/>
</dbReference>
<dbReference type="InterPro" id="IPR051120">
    <property type="entry name" value="ABC_AA/LPS_Transport"/>
</dbReference>
<dbReference type="NCBIfam" id="TIGR04406">
    <property type="entry name" value="LPS_export_lptB"/>
    <property type="match status" value="1"/>
</dbReference>
<gene>
    <name evidence="6" type="ORF">phytr_12310</name>
</gene>
<dbReference type="SMART" id="SM00382">
    <property type="entry name" value="AAA"/>
    <property type="match status" value="1"/>
</dbReference>
<feature type="domain" description="ABC transporter" evidence="5">
    <location>
        <begin position="2"/>
        <end position="234"/>
    </location>
</feature>
<keyword evidence="3 6" id="KW-0067">ATP-binding</keyword>
<evidence type="ECO:0000313" key="7">
    <source>
        <dbReference type="Proteomes" id="UP000241762"/>
    </source>
</evidence>
<dbReference type="PROSITE" id="PS50893">
    <property type="entry name" value="ABC_TRANSPORTER_2"/>
    <property type="match status" value="1"/>
</dbReference>
<evidence type="ECO:0000313" key="6">
    <source>
        <dbReference type="EMBL" id="AVP88156.1"/>
    </source>
</evidence>
<evidence type="ECO:0000259" key="5">
    <source>
        <dbReference type="PROSITE" id="PS50893"/>
    </source>
</evidence>
<dbReference type="InterPro" id="IPR003593">
    <property type="entry name" value="AAA+_ATPase"/>
</dbReference>
<evidence type="ECO:0000256" key="4">
    <source>
        <dbReference type="ARBA" id="ARBA00024725"/>
    </source>
</evidence>
<sequence>MLKIEHLNKNHNGKQVLQDVSLEVGEGEIVGLLGPNGSGKTTCFNIIVGIISDYEGKISFDAQDISNLPLYKRAKLGITYLPQDPAVFQGLSVQDNILGALELQNISRSEMYEKMESILKDFRLDNMKGTKASRLSGGQRRRLEIARTLITNPKLIILDEPFVGIDPISVNEIKELLIKLKNQGISILITDHSVYTALQIIDKCYIIYEGSILIGDTKENVLANPKVKALYFGENFVW</sequence>
<dbReference type="OrthoDB" id="7158404at2"/>
<protein>
    <submittedName>
        <fullName evidence="6">ABC transporter ATP-binding protein</fullName>
    </submittedName>
</protein>
<dbReference type="KEGG" id="ptc:phytr_12310"/>
<dbReference type="GO" id="GO:0005524">
    <property type="term" value="F:ATP binding"/>
    <property type="evidence" value="ECO:0007669"/>
    <property type="project" value="UniProtKB-KW"/>
</dbReference>
<dbReference type="InterPro" id="IPR017871">
    <property type="entry name" value="ABC_transporter-like_CS"/>
</dbReference>
<dbReference type="InterPro" id="IPR003439">
    <property type="entry name" value="ABC_transporter-like_ATP-bd"/>
</dbReference>
<dbReference type="GO" id="GO:0016887">
    <property type="term" value="F:ATP hydrolysis activity"/>
    <property type="evidence" value="ECO:0007669"/>
    <property type="project" value="InterPro"/>
</dbReference>
<dbReference type="Gene3D" id="3.40.50.300">
    <property type="entry name" value="P-loop containing nucleotide triphosphate hydrolases"/>
    <property type="match status" value="1"/>
</dbReference>
<reference evidence="6 7" key="1">
    <citation type="submission" date="2018-03" db="EMBL/GenBank/DDBJ databases">
        <title>A gene transfer event suggests a long-term partnership between eustigmatophyte algae and a novel lineage of endosymbiotic bacteria.</title>
        <authorList>
            <person name="Yurchenko T."/>
            <person name="Sevcikova T."/>
            <person name="Pribyl P."/>
            <person name="El Karkouri K."/>
            <person name="Klimes V."/>
            <person name="Amaral R."/>
            <person name="Zbrankova V."/>
            <person name="Kim E."/>
            <person name="Raoult D."/>
            <person name="Santos L.M.A."/>
            <person name="Elias M."/>
        </authorList>
    </citation>
    <scope>NUCLEOTIDE SEQUENCE [LARGE SCALE GENOMIC DNA]</scope>
    <source>
        <strain evidence="6">CCALA 838</strain>
    </source>
</reference>
<evidence type="ECO:0000256" key="1">
    <source>
        <dbReference type="ARBA" id="ARBA00022448"/>
    </source>
</evidence>
<dbReference type="RefSeq" id="WP_106874969.1">
    <property type="nucleotide sequence ID" value="NZ_CP027845.1"/>
</dbReference>
<dbReference type="EMBL" id="CP027845">
    <property type="protein sequence ID" value="AVP88156.1"/>
    <property type="molecule type" value="Genomic_DNA"/>
</dbReference>
<evidence type="ECO:0000256" key="2">
    <source>
        <dbReference type="ARBA" id="ARBA00022741"/>
    </source>
</evidence>